<dbReference type="AlphaFoldDB" id="A0A212LV53"/>
<reference evidence="1" key="1">
    <citation type="submission" date="2016-08" db="EMBL/GenBank/DDBJ databases">
        <authorList>
            <person name="Seilhamer J.J."/>
        </authorList>
    </citation>
    <scope>NUCLEOTIDE SEQUENCE</scope>
    <source>
        <strain evidence="1">86</strain>
    </source>
</reference>
<dbReference type="EMBL" id="FMJE01000003">
    <property type="protein sequence ID" value="SCM81289.1"/>
    <property type="molecule type" value="Genomic_DNA"/>
</dbReference>
<name>A0A212LV53_9FIRM</name>
<protein>
    <submittedName>
        <fullName evidence="1">Uncharacterized protein</fullName>
    </submittedName>
</protein>
<gene>
    <name evidence="1" type="ORF">KL86SPO_31468</name>
</gene>
<sequence length="39" mass="4664">MCVLVGICVLCMQNYEILSYFRTITNLYQYFQNLFLAYA</sequence>
<evidence type="ECO:0000313" key="1">
    <source>
        <dbReference type="EMBL" id="SCM81289.1"/>
    </source>
</evidence>
<accession>A0A212LV53</accession>
<proteinExistence type="predicted"/>
<organism evidence="1">
    <name type="scientific">uncultured Sporomusa sp</name>
    <dbReference type="NCBI Taxonomy" id="307249"/>
    <lineage>
        <taxon>Bacteria</taxon>
        <taxon>Bacillati</taxon>
        <taxon>Bacillota</taxon>
        <taxon>Negativicutes</taxon>
        <taxon>Selenomonadales</taxon>
        <taxon>Sporomusaceae</taxon>
        <taxon>Sporomusa</taxon>
        <taxon>environmental samples</taxon>
    </lineage>
</organism>